<dbReference type="GO" id="GO:0140359">
    <property type="term" value="F:ABC-type transporter activity"/>
    <property type="evidence" value="ECO:0007669"/>
    <property type="project" value="InterPro"/>
</dbReference>
<dbReference type="AlphaFoldDB" id="A0A081C167"/>
<evidence type="ECO:0000256" key="3">
    <source>
        <dbReference type="ARBA" id="ARBA00022692"/>
    </source>
</evidence>
<accession>A0A081C167</accession>
<evidence type="ECO:0000256" key="6">
    <source>
        <dbReference type="SAM" id="Phobius"/>
    </source>
</evidence>
<evidence type="ECO:0000256" key="5">
    <source>
        <dbReference type="ARBA" id="ARBA00023136"/>
    </source>
</evidence>
<keyword evidence="3 6" id="KW-0812">Transmembrane</keyword>
<name>A0A081C167_VECG1</name>
<evidence type="ECO:0000256" key="1">
    <source>
        <dbReference type="ARBA" id="ARBA00004651"/>
    </source>
</evidence>
<evidence type="ECO:0000256" key="4">
    <source>
        <dbReference type="ARBA" id="ARBA00022989"/>
    </source>
</evidence>
<dbReference type="EMBL" id="DF820467">
    <property type="protein sequence ID" value="GAK58322.1"/>
    <property type="molecule type" value="Genomic_DNA"/>
</dbReference>
<dbReference type="Proteomes" id="UP000030661">
    <property type="component" value="Unassembled WGS sequence"/>
</dbReference>
<evidence type="ECO:0000256" key="2">
    <source>
        <dbReference type="ARBA" id="ARBA00022475"/>
    </source>
</evidence>
<feature type="transmembrane region" description="Helical" evidence="6">
    <location>
        <begin position="150"/>
        <end position="171"/>
    </location>
</feature>
<gene>
    <name evidence="8" type="ORF">U27_05296</name>
</gene>
<feature type="transmembrane region" description="Helical" evidence="6">
    <location>
        <begin position="20"/>
        <end position="46"/>
    </location>
</feature>
<dbReference type="HOGENOM" id="CLU_081003_0_0_0"/>
<feature type="domain" description="ABC-2 type transporter transmembrane" evidence="7">
    <location>
        <begin position="67"/>
        <end position="197"/>
    </location>
</feature>
<keyword evidence="2" id="KW-1003">Cell membrane</keyword>
<evidence type="ECO:0000313" key="9">
    <source>
        <dbReference type="Proteomes" id="UP000030661"/>
    </source>
</evidence>
<proteinExistence type="predicted"/>
<keyword evidence="9" id="KW-1185">Reference proteome</keyword>
<feature type="transmembrane region" description="Helical" evidence="6">
    <location>
        <begin position="117"/>
        <end position="144"/>
    </location>
</feature>
<keyword evidence="5 6" id="KW-0472">Membrane</keyword>
<dbReference type="eggNOG" id="COG1277">
    <property type="taxonomic scope" value="Bacteria"/>
</dbReference>
<keyword evidence="4 6" id="KW-1133">Transmembrane helix</keyword>
<reference evidence="8" key="1">
    <citation type="journal article" date="2015" name="PeerJ">
        <title>First genomic representation of candidate bacterial phylum KSB3 points to enhanced environmental sensing as a trigger of wastewater bulking.</title>
        <authorList>
            <person name="Sekiguchi Y."/>
            <person name="Ohashi A."/>
            <person name="Parks D.H."/>
            <person name="Yamauchi T."/>
            <person name="Tyson G.W."/>
            <person name="Hugenholtz P."/>
        </authorList>
    </citation>
    <scope>NUCLEOTIDE SEQUENCE [LARGE SCALE GENOMIC DNA]</scope>
</reference>
<evidence type="ECO:0000259" key="7">
    <source>
        <dbReference type="Pfam" id="PF12698"/>
    </source>
</evidence>
<feature type="transmembrane region" description="Helical" evidence="6">
    <location>
        <begin position="66"/>
        <end position="85"/>
    </location>
</feature>
<evidence type="ECO:0000313" key="8">
    <source>
        <dbReference type="EMBL" id="GAK58322.1"/>
    </source>
</evidence>
<dbReference type="GO" id="GO:0005886">
    <property type="term" value="C:plasma membrane"/>
    <property type="evidence" value="ECO:0007669"/>
    <property type="project" value="UniProtKB-SubCell"/>
</dbReference>
<feature type="transmembrane region" description="Helical" evidence="6">
    <location>
        <begin position="178"/>
        <end position="198"/>
    </location>
</feature>
<dbReference type="PANTHER" id="PTHR30294">
    <property type="entry name" value="MEMBRANE COMPONENT OF ABC TRANSPORTER YHHJ-RELATED"/>
    <property type="match status" value="1"/>
</dbReference>
<dbReference type="PANTHER" id="PTHR30294:SF29">
    <property type="entry name" value="MULTIDRUG ABC TRANSPORTER PERMEASE YBHS-RELATED"/>
    <property type="match status" value="1"/>
</dbReference>
<dbReference type="InterPro" id="IPR051449">
    <property type="entry name" value="ABC-2_transporter_component"/>
</dbReference>
<comment type="subcellular location">
    <subcellularLocation>
        <location evidence="1">Cell membrane</location>
        <topology evidence="1">Multi-pass membrane protein</topology>
    </subcellularLocation>
</comment>
<dbReference type="STRING" id="1499967.U27_05296"/>
<organism evidence="8">
    <name type="scientific">Vecturithrix granuli</name>
    <dbReference type="NCBI Taxonomy" id="1499967"/>
    <lineage>
        <taxon>Bacteria</taxon>
        <taxon>Candidatus Moduliflexota</taxon>
        <taxon>Candidatus Vecturitrichia</taxon>
        <taxon>Candidatus Vecturitrichales</taxon>
        <taxon>Candidatus Vecturitrichaceae</taxon>
        <taxon>Candidatus Vecturithrix</taxon>
    </lineage>
</organism>
<dbReference type="InterPro" id="IPR013525">
    <property type="entry name" value="ABC2_TM"/>
</dbReference>
<feature type="transmembrane region" description="Helical" evidence="6">
    <location>
        <begin position="231"/>
        <end position="249"/>
    </location>
</feature>
<protein>
    <submittedName>
        <fullName evidence="8">ABC-type transport system involved in multi-copper enzyme maturation, permease component</fullName>
    </submittedName>
</protein>
<sequence length="256" mass="28707">MRNFMAIWKKELKSYFYSPIAYVVITIFVAISGYFFQNILSFYIMISFNAMRNPYLAQGLNMTDGIFRPLFGNTSIIMLLMMPLLTMRLLAEEKKNGTFELLLTYPIRDIETVLGKFFACLLVFAIMLGLTLVYPVFLGFFAPIEFGALLASYLGLLLMGSAFIAFGLLASSLTSNQIVAAVISFGALLIFWLIGFSAQTAGPVLGGILSHLSLLEHFDTFSKGIIDTRDVIYYLNVTVFCLFLTIRALESNKWRG</sequence>
<dbReference type="Pfam" id="PF12698">
    <property type="entry name" value="ABC2_membrane_3"/>
    <property type="match status" value="1"/>
</dbReference>